<dbReference type="EMBL" id="BPQB01000012">
    <property type="protein sequence ID" value="GJE89245.1"/>
    <property type="molecule type" value="Genomic_DNA"/>
</dbReference>
<comment type="caution">
    <text evidence="1">The sequence shown here is derived from an EMBL/GenBank/DDBJ whole genome shotgun (WGS) entry which is preliminary data.</text>
</comment>
<dbReference type="AlphaFoldDB" id="A0A9P3LBI8"/>
<dbReference type="Proteomes" id="UP000703269">
    <property type="component" value="Unassembled WGS sequence"/>
</dbReference>
<proteinExistence type="predicted"/>
<evidence type="ECO:0000313" key="2">
    <source>
        <dbReference type="Proteomes" id="UP000703269"/>
    </source>
</evidence>
<evidence type="ECO:0000313" key="1">
    <source>
        <dbReference type="EMBL" id="GJE89245.1"/>
    </source>
</evidence>
<gene>
    <name evidence="1" type="ORF">PsYK624_053410</name>
</gene>
<reference evidence="1 2" key="1">
    <citation type="submission" date="2021-08" db="EMBL/GenBank/DDBJ databases">
        <title>Draft Genome Sequence of Phanerochaete sordida strain YK-624.</title>
        <authorList>
            <person name="Mori T."/>
            <person name="Dohra H."/>
            <person name="Suzuki T."/>
            <person name="Kawagishi H."/>
            <person name="Hirai H."/>
        </authorList>
    </citation>
    <scope>NUCLEOTIDE SEQUENCE [LARGE SCALE GENOMIC DNA]</scope>
    <source>
        <strain evidence="1 2">YK-624</strain>
    </source>
</reference>
<organism evidence="1 2">
    <name type="scientific">Phanerochaete sordida</name>
    <dbReference type="NCBI Taxonomy" id="48140"/>
    <lineage>
        <taxon>Eukaryota</taxon>
        <taxon>Fungi</taxon>
        <taxon>Dikarya</taxon>
        <taxon>Basidiomycota</taxon>
        <taxon>Agaricomycotina</taxon>
        <taxon>Agaricomycetes</taxon>
        <taxon>Polyporales</taxon>
        <taxon>Phanerochaetaceae</taxon>
        <taxon>Phanerochaete</taxon>
    </lineage>
</organism>
<accession>A0A9P3LBI8</accession>
<keyword evidence="2" id="KW-1185">Reference proteome</keyword>
<protein>
    <submittedName>
        <fullName evidence="1">Uncharacterized protein</fullName>
    </submittedName>
</protein>
<sequence length="141" mass="16478">MEHWHCGYHYDAAADRLAHPEAFDYTVEEIHLPLPAQFYQGERAIVWYGTKWVDGTVLDNGERDQHGTLEYRVRLVVSDGLVVRKCFNPTKSGHMKKYVRDVEVELRCRRQWHVVRPRGAVPYALDGEWPREWGPCPGSEE</sequence>
<name>A0A9P3LBI8_9APHY</name>